<dbReference type="PANTHER" id="PTHR30055">
    <property type="entry name" value="HTH-TYPE TRANSCRIPTIONAL REGULATOR RUTR"/>
    <property type="match status" value="1"/>
</dbReference>
<dbReference type="InterPro" id="IPR009057">
    <property type="entry name" value="Homeodomain-like_sf"/>
</dbReference>
<dbReference type="Proteomes" id="UP000565572">
    <property type="component" value="Unassembled WGS sequence"/>
</dbReference>
<dbReference type="GO" id="GO:0000976">
    <property type="term" value="F:transcription cis-regulatory region binding"/>
    <property type="evidence" value="ECO:0007669"/>
    <property type="project" value="TreeGrafter"/>
</dbReference>
<protein>
    <submittedName>
        <fullName evidence="7">AcrR family transcriptional regulator</fullName>
    </submittedName>
</protein>
<feature type="region of interest" description="Disordered" evidence="5">
    <location>
        <begin position="1"/>
        <end position="25"/>
    </location>
</feature>
<gene>
    <name evidence="7" type="ORF">FHX39_002507</name>
</gene>
<feature type="domain" description="HTH tetR-type" evidence="6">
    <location>
        <begin position="24"/>
        <end position="85"/>
    </location>
</feature>
<dbReference type="InterPro" id="IPR025996">
    <property type="entry name" value="MT1864/Rv1816-like_C"/>
</dbReference>
<evidence type="ECO:0000313" key="8">
    <source>
        <dbReference type="Proteomes" id="UP000565572"/>
    </source>
</evidence>
<dbReference type="InterPro" id="IPR050109">
    <property type="entry name" value="HTH-type_TetR-like_transc_reg"/>
</dbReference>
<feature type="DNA-binding region" description="H-T-H motif" evidence="4">
    <location>
        <begin position="48"/>
        <end position="67"/>
    </location>
</feature>
<dbReference type="Pfam" id="PF00440">
    <property type="entry name" value="TetR_N"/>
    <property type="match status" value="1"/>
</dbReference>
<dbReference type="InterPro" id="IPR036271">
    <property type="entry name" value="Tet_transcr_reg_TetR-rel_C_sf"/>
</dbReference>
<dbReference type="EMBL" id="JACHZG010000001">
    <property type="protein sequence ID" value="MBB3327563.1"/>
    <property type="molecule type" value="Genomic_DNA"/>
</dbReference>
<dbReference type="Gene3D" id="1.10.357.10">
    <property type="entry name" value="Tetracycline Repressor, domain 2"/>
    <property type="match status" value="1"/>
</dbReference>
<evidence type="ECO:0000256" key="2">
    <source>
        <dbReference type="ARBA" id="ARBA00023125"/>
    </source>
</evidence>
<keyword evidence="2 4" id="KW-0238">DNA-binding</keyword>
<keyword evidence="1" id="KW-0805">Transcription regulation</keyword>
<evidence type="ECO:0000259" key="6">
    <source>
        <dbReference type="PROSITE" id="PS50977"/>
    </source>
</evidence>
<feature type="compositionally biased region" description="Low complexity" evidence="5">
    <location>
        <begin position="1"/>
        <end position="10"/>
    </location>
</feature>
<dbReference type="SUPFAM" id="SSF46689">
    <property type="entry name" value="Homeodomain-like"/>
    <property type="match status" value="1"/>
</dbReference>
<dbReference type="SUPFAM" id="SSF48498">
    <property type="entry name" value="Tetracyclin repressor-like, C-terminal domain"/>
    <property type="match status" value="1"/>
</dbReference>
<evidence type="ECO:0000256" key="3">
    <source>
        <dbReference type="ARBA" id="ARBA00023163"/>
    </source>
</evidence>
<sequence>MSNATTTTPVPDVPRTRNRRGEGGRLRDDIVAAAAGLLDEAGDEHAVTLRSVARRVGVAAPSIYRHFPDQPSIMLAVVRGTFAELEAALEAALAGAGTDPRNRLRALSDAYLDYASEHPGRYRTMFGGVWMPDLSQSALTENDLVSLGGPTLGMLTDTLEACVAEGVATSTDPAADAVALWLGLHGLAHQRASTVSFPWPGDIVTRLVSGLTHLDPA</sequence>
<dbReference type="GO" id="GO:0003700">
    <property type="term" value="F:DNA-binding transcription factor activity"/>
    <property type="evidence" value="ECO:0007669"/>
    <property type="project" value="TreeGrafter"/>
</dbReference>
<comment type="caution">
    <text evidence="7">The sequence shown here is derived from an EMBL/GenBank/DDBJ whole genome shotgun (WGS) entry which is preliminary data.</text>
</comment>
<dbReference type="Pfam" id="PF13305">
    <property type="entry name" value="TetR_C_33"/>
    <property type="match status" value="1"/>
</dbReference>
<accession>A0A7W5P7J3</accession>
<keyword evidence="8" id="KW-1185">Reference proteome</keyword>
<evidence type="ECO:0000256" key="5">
    <source>
        <dbReference type="SAM" id="MobiDB-lite"/>
    </source>
</evidence>
<proteinExistence type="predicted"/>
<reference evidence="7 8" key="1">
    <citation type="submission" date="2020-08" db="EMBL/GenBank/DDBJ databases">
        <title>Sequencing the genomes of 1000 actinobacteria strains.</title>
        <authorList>
            <person name="Klenk H.-P."/>
        </authorList>
    </citation>
    <scope>NUCLEOTIDE SEQUENCE [LARGE SCALE GENOMIC DNA]</scope>
    <source>
        <strain evidence="7 8">DSM 11053</strain>
    </source>
</reference>
<dbReference type="AlphaFoldDB" id="A0A7W5P7J3"/>
<evidence type="ECO:0000313" key="7">
    <source>
        <dbReference type="EMBL" id="MBB3327563.1"/>
    </source>
</evidence>
<name>A0A7W5P7J3_9ACTN</name>
<dbReference type="PANTHER" id="PTHR30055:SF234">
    <property type="entry name" value="HTH-TYPE TRANSCRIPTIONAL REGULATOR BETI"/>
    <property type="match status" value="1"/>
</dbReference>
<keyword evidence="3" id="KW-0804">Transcription</keyword>
<dbReference type="RefSeq" id="WP_183338880.1">
    <property type="nucleotide sequence ID" value="NZ_JACHZG010000001.1"/>
</dbReference>
<organism evidence="7 8">
    <name type="scientific">Microlunatus antarcticus</name>
    <dbReference type="NCBI Taxonomy" id="53388"/>
    <lineage>
        <taxon>Bacteria</taxon>
        <taxon>Bacillati</taxon>
        <taxon>Actinomycetota</taxon>
        <taxon>Actinomycetes</taxon>
        <taxon>Propionibacteriales</taxon>
        <taxon>Propionibacteriaceae</taxon>
        <taxon>Microlunatus</taxon>
    </lineage>
</organism>
<dbReference type="InterPro" id="IPR001647">
    <property type="entry name" value="HTH_TetR"/>
</dbReference>
<dbReference type="PROSITE" id="PS50977">
    <property type="entry name" value="HTH_TETR_2"/>
    <property type="match status" value="1"/>
</dbReference>
<evidence type="ECO:0000256" key="4">
    <source>
        <dbReference type="PROSITE-ProRule" id="PRU00335"/>
    </source>
</evidence>
<evidence type="ECO:0000256" key="1">
    <source>
        <dbReference type="ARBA" id="ARBA00023015"/>
    </source>
</evidence>